<dbReference type="Proteomes" id="UP001558652">
    <property type="component" value="Unassembled WGS sequence"/>
</dbReference>
<keyword evidence="4" id="KW-1185">Reference proteome</keyword>
<sequence>MSGGGGSSGDSSGDTEGTALTGAQKLKRAVRDYGSTIIAFHIGISLLSLGGFYLAFSSGLDMEWLVSRLGLEGSSSKVAATGGTFVVAYAVHKVFAPLRISITLASAPLIVRYFRSIGFLKPPKSKK</sequence>
<dbReference type="Pfam" id="PF06916">
    <property type="entry name" value="FAM210A-B_dom"/>
    <property type="match status" value="1"/>
</dbReference>
<feature type="transmembrane region" description="Helical" evidence="1">
    <location>
        <begin position="33"/>
        <end position="56"/>
    </location>
</feature>
<accession>A0ABD0YAV4</accession>
<dbReference type="AlphaFoldDB" id="A0ABD0YAV4"/>
<protein>
    <recommendedName>
        <fullName evidence="2">DUF1279 domain-containing protein</fullName>
    </recommendedName>
</protein>
<evidence type="ECO:0000256" key="1">
    <source>
        <dbReference type="SAM" id="Phobius"/>
    </source>
</evidence>
<evidence type="ECO:0000313" key="4">
    <source>
        <dbReference type="Proteomes" id="UP001558652"/>
    </source>
</evidence>
<dbReference type="PANTHER" id="PTHR21377">
    <property type="entry name" value="PROTEIN FAM210B, MITOCHONDRIAL"/>
    <property type="match status" value="1"/>
</dbReference>
<gene>
    <name evidence="3" type="ORF">AAG570_001097</name>
</gene>
<dbReference type="InterPro" id="IPR045866">
    <property type="entry name" value="FAM210A/B-like"/>
</dbReference>
<reference evidence="3 4" key="1">
    <citation type="submission" date="2024-07" db="EMBL/GenBank/DDBJ databases">
        <title>Chromosome-level genome assembly of the water stick insect Ranatra chinensis (Heteroptera: Nepidae).</title>
        <authorList>
            <person name="Liu X."/>
        </authorList>
    </citation>
    <scope>NUCLEOTIDE SEQUENCE [LARGE SCALE GENOMIC DNA]</scope>
    <source>
        <strain evidence="3">Cailab_2021Rc</strain>
        <tissue evidence="3">Muscle</tissue>
    </source>
</reference>
<organism evidence="3 4">
    <name type="scientific">Ranatra chinensis</name>
    <dbReference type="NCBI Taxonomy" id="642074"/>
    <lineage>
        <taxon>Eukaryota</taxon>
        <taxon>Metazoa</taxon>
        <taxon>Ecdysozoa</taxon>
        <taxon>Arthropoda</taxon>
        <taxon>Hexapoda</taxon>
        <taxon>Insecta</taxon>
        <taxon>Pterygota</taxon>
        <taxon>Neoptera</taxon>
        <taxon>Paraneoptera</taxon>
        <taxon>Hemiptera</taxon>
        <taxon>Heteroptera</taxon>
        <taxon>Panheteroptera</taxon>
        <taxon>Nepomorpha</taxon>
        <taxon>Nepidae</taxon>
        <taxon>Ranatrinae</taxon>
        <taxon>Ranatra</taxon>
    </lineage>
</organism>
<dbReference type="InterPro" id="IPR009688">
    <property type="entry name" value="FAM210A/B-like_dom"/>
</dbReference>
<evidence type="ECO:0000313" key="3">
    <source>
        <dbReference type="EMBL" id="KAL1124471.1"/>
    </source>
</evidence>
<keyword evidence="1" id="KW-0812">Transmembrane</keyword>
<name>A0ABD0YAV4_9HEMI</name>
<dbReference type="EMBL" id="JBFDAA010000010">
    <property type="protein sequence ID" value="KAL1124471.1"/>
    <property type="molecule type" value="Genomic_DNA"/>
</dbReference>
<keyword evidence="1" id="KW-1133">Transmembrane helix</keyword>
<evidence type="ECO:0000259" key="2">
    <source>
        <dbReference type="Pfam" id="PF06916"/>
    </source>
</evidence>
<feature type="domain" description="DUF1279" evidence="2">
    <location>
        <begin position="24"/>
        <end position="108"/>
    </location>
</feature>
<keyword evidence="1" id="KW-0472">Membrane</keyword>
<comment type="caution">
    <text evidence="3">The sequence shown here is derived from an EMBL/GenBank/DDBJ whole genome shotgun (WGS) entry which is preliminary data.</text>
</comment>
<dbReference type="PANTHER" id="PTHR21377:SF0">
    <property type="entry name" value="PROTEIN FAM210B, MITOCHONDRIAL"/>
    <property type="match status" value="1"/>
</dbReference>
<proteinExistence type="predicted"/>